<organism evidence="1 2">
    <name type="scientific">Candidatus Epulonipiscium fishelsonii</name>
    <dbReference type="NCBI Taxonomy" id="77094"/>
    <lineage>
        <taxon>Bacteria</taxon>
        <taxon>Bacillati</taxon>
        <taxon>Bacillota</taxon>
        <taxon>Clostridia</taxon>
        <taxon>Lachnospirales</taxon>
        <taxon>Lachnospiraceae</taxon>
        <taxon>Candidatus Epulonipiscium</taxon>
    </lineage>
</organism>
<proteinExistence type="predicted"/>
<evidence type="ECO:0000313" key="2">
    <source>
        <dbReference type="Proteomes" id="UP000188605"/>
    </source>
</evidence>
<accession>A0ACC8XBU3</accession>
<gene>
    <name evidence="1" type="ORF">AN396_01325</name>
</gene>
<keyword evidence="1" id="KW-0436">Ligase</keyword>
<protein>
    <submittedName>
        <fullName evidence="1">Tryptophan--tRNA ligase</fullName>
    </submittedName>
</protein>
<evidence type="ECO:0000313" key="1">
    <source>
        <dbReference type="EMBL" id="ONI40239.1"/>
    </source>
</evidence>
<dbReference type="EMBL" id="LJDB01000055">
    <property type="protein sequence ID" value="ONI40239.1"/>
    <property type="molecule type" value="Genomic_DNA"/>
</dbReference>
<keyword evidence="2" id="KW-1185">Reference proteome</keyword>
<dbReference type="Proteomes" id="UP000188605">
    <property type="component" value="Unassembled WGS sequence"/>
</dbReference>
<sequence>MINMNKKTIFSGMQPSGVITLGNYLGALKNWTTLQDEYNCLYCIVDMHAITVRQDPATLRKSSRNLLMQYIASGLNPEENIIYYQSHVPAHAELAWILNCYTYMGELSRMTQFKEKSSKHNENINAGLFTYPALMAADILLFQTDVVPVGIDQKQHLEITRDIAIRFNSIYGDVFKVPEVYLGKAGAKIMSLQDPLRKMSKSDSDVNATISLMDDPDTIVRKFKRSVTDSFAKVTFDEQNQPGISNLINIYSAVTGDSIETIEREFEGKGYGDFKLKVAEVVIEELRPIQQKFEELSKDSAYIDNIIKENAKRANYLAMKTLRKVQKKVGFPPIPK</sequence>
<reference evidence="1" key="1">
    <citation type="submission" date="2016-08" db="EMBL/GenBank/DDBJ databases">
        <authorList>
            <person name="Ngugi D.K."/>
            <person name="Miyake S."/>
            <person name="Stingl U."/>
        </authorList>
    </citation>
    <scope>NUCLEOTIDE SEQUENCE</scope>
    <source>
        <strain evidence="1">SCG-B11WGA-EpuloA1</strain>
    </source>
</reference>
<name>A0ACC8XBU3_9FIRM</name>
<comment type="caution">
    <text evidence="1">The sequence shown here is derived from an EMBL/GenBank/DDBJ whole genome shotgun (WGS) entry which is preliminary data.</text>
</comment>